<dbReference type="AlphaFoldDB" id="G5CAC1"/>
<evidence type="ECO:0000256" key="3">
    <source>
        <dbReference type="ARBA" id="ARBA00022525"/>
    </source>
</evidence>
<protein>
    <submittedName>
        <fullName evidence="10">Growth/differentiation factor 2</fullName>
    </submittedName>
</protein>
<evidence type="ECO:0000259" key="9">
    <source>
        <dbReference type="PROSITE" id="PS51362"/>
    </source>
</evidence>
<dbReference type="InParanoid" id="G5CAC1"/>
<accession>G5CAC1</accession>
<dbReference type="GO" id="GO:0030509">
    <property type="term" value="P:BMP signaling pathway"/>
    <property type="evidence" value="ECO:0007669"/>
    <property type="project" value="TreeGrafter"/>
</dbReference>
<evidence type="ECO:0000313" key="11">
    <source>
        <dbReference type="Proteomes" id="UP000006813"/>
    </source>
</evidence>
<evidence type="ECO:0000256" key="1">
    <source>
        <dbReference type="ARBA" id="ARBA00004613"/>
    </source>
</evidence>
<keyword evidence="4 7" id="KW-0339">Growth factor</keyword>
<evidence type="ECO:0000256" key="6">
    <source>
        <dbReference type="ARBA" id="ARBA00023180"/>
    </source>
</evidence>
<feature type="domain" description="TGF-beta family profile" evidence="9">
    <location>
        <begin position="49"/>
        <end position="153"/>
    </location>
</feature>
<keyword evidence="6" id="KW-0325">Glycoprotein</keyword>
<keyword evidence="5" id="KW-1015">Disulfide bond</keyword>
<evidence type="ECO:0000256" key="7">
    <source>
        <dbReference type="RuleBase" id="RU000354"/>
    </source>
</evidence>
<dbReference type="InterPro" id="IPR017948">
    <property type="entry name" value="TGFb_CS"/>
</dbReference>
<dbReference type="Proteomes" id="UP000006813">
    <property type="component" value="Unassembled WGS sequence"/>
</dbReference>
<comment type="similarity">
    <text evidence="2 7">Belongs to the TGF-beta family.</text>
</comment>
<feature type="compositionally biased region" description="Basic and acidic residues" evidence="8">
    <location>
        <begin position="1"/>
        <end position="10"/>
    </location>
</feature>
<keyword evidence="3" id="KW-0964">Secreted</keyword>
<dbReference type="Gene3D" id="2.10.90.10">
    <property type="entry name" value="Cystine-knot cytokines"/>
    <property type="match status" value="1"/>
</dbReference>
<evidence type="ECO:0000256" key="4">
    <source>
        <dbReference type="ARBA" id="ARBA00023030"/>
    </source>
</evidence>
<comment type="subcellular location">
    <subcellularLocation>
        <location evidence="1">Secreted</location>
    </subcellularLocation>
</comment>
<evidence type="ECO:0000256" key="2">
    <source>
        <dbReference type="ARBA" id="ARBA00006656"/>
    </source>
</evidence>
<dbReference type="InterPro" id="IPR015615">
    <property type="entry name" value="TGF-beta-rel"/>
</dbReference>
<evidence type="ECO:0000256" key="8">
    <source>
        <dbReference type="SAM" id="MobiDB-lite"/>
    </source>
</evidence>
<dbReference type="Pfam" id="PF00019">
    <property type="entry name" value="TGF_beta"/>
    <property type="match status" value="1"/>
</dbReference>
<evidence type="ECO:0000256" key="5">
    <source>
        <dbReference type="ARBA" id="ARBA00023157"/>
    </source>
</evidence>
<organism evidence="10 11">
    <name type="scientific">Heterocephalus glaber</name>
    <name type="common">Naked mole rat</name>
    <dbReference type="NCBI Taxonomy" id="10181"/>
    <lineage>
        <taxon>Eukaryota</taxon>
        <taxon>Metazoa</taxon>
        <taxon>Chordata</taxon>
        <taxon>Craniata</taxon>
        <taxon>Vertebrata</taxon>
        <taxon>Euteleostomi</taxon>
        <taxon>Mammalia</taxon>
        <taxon>Eutheria</taxon>
        <taxon>Euarchontoglires</taxon>
        <taxon>Glires</taxon>
        <taxon>Rodentia</taxon>
        <taxon>Hystricomorpha</taxon>
        <taxon>Bathyergidae</taxon>
        <taxon>Heterocephalus</taxon>
    </lineage>
</organism>
<dbReference type="GO" id="GO:0008083">
    <property type="term" value="F:growth factor activity"/>
    <property type="evidence" value="ECO:0007669"/>
    <property type="project" value="UniProtKB-KW"/>
</dbReference>
<dbReference type="EMBL" id="JH174167">
    <property type="protein sequence ID" value="EHB18482.1"/>
    <property type="molecule type" value="Genomic_DNA"/>
</dbReference>
<dbReference type="PROSITE" id="PS51362">
    <property type="entry name" value="TGF_BETA_2"/>
    <property type="match status" value="1"/>
</dbReference>
<dbReference type="PANTHER" id="PTHR11848:SF157">
    <property type="entry name" value="GROWTH_DIFFERENTIATION FACTOR 2"/>
    <property type="match status" value="1"/>
</dbReference>
<dbReference type="SUPFAM" id="SSF57501">
    <property type="entry name" value="Cystine-knot cytokines"/>
    <property type="match status" value="1"/>
</dbReference>
<dbReference type="InterPro" id="IPR001839">
    <property type="entry name" value="TGF-b_C"/>
</dbReference>
<feature type="region of interest" description="Disordered" evidence="8">
    <location>
        <begin position="1"/>
        <end position="31"/>
    </location>
</feature>
<dbReference type="SMART" id="SM00204">
    <property type="entry name" value="TGFB"/>
    <property type="match status" value="1"/>
</dbReference>
<dbReference type="PANTHER" id="PTHR11848">
    <property type="entry name" value="TGF-BETA FAMILY"/>
    <property type="match status" value="1"/>
</dbReference>
<dbReference type="PRINTS" id="PR00669">
    <property type="entry name" value="INHIBINA"/>
</dbReference>
<proteinExistence type="inferred from homology"/>
<dbReference type="GO" id="GO:0005125">
    <property type="term" value="F:cytokine activity"/>
    <property type="evidence" value="ECO:0007669"/>
    <property type="project" value="TreeGrafter"/>
</dbReference>
<reference evidence="10 11" key="1">
    <citation type="journal article" date="2011" name="Nature">
        <title>Genome sequencing reveals insights into physiology and longevity of the naked mole rat.</title>
        <authorList>
            <person name="Kim E.B."/>
            <person name="Fang X."/>
            <person name="Fushan A.A."/>
            <person name="Huang Z."/>
            <person name="Lobanov A.V."/>
            <person name="Han L."/>
            <person name="Marino S.M."/>
            <person name="Sun X."/>
            <person name="Turanov A.A."/>
            <person name="Yang P."/>
            <person name="Yim S.H."/>
            <person name="Zhao X."/>
            <person name="Kasaikina M.V."/>
            <person name="Stoletzki N."/>
            <person name="Peng C."/>
            <person name="Polak P."/>
            <person name="Xiong Z."/>
            <person name="Kiezun A."/>
            <person name="Zhu Y."/>
            <person name="Chen Y."/>
            <person name="Kryukov G.V."/>
            <person name="Zhang Q."/>
            <person name="Peshkin L."/>
            <person name="Yang L."/>
            <person name="Bronson R.T."/>
            <person name="Buffenstein R."/>
            <person name="Wang B."/>
            <person name="Han C."/>
            <person name="Li Q."/>
            <person name="Chen L."/>
            <person name="Zhao W."/>
            <person name="Sunyaev S.R."/>
            <person name="Park T.J."/>
            <person name="Zhang G."/>
            <person name="Wang J."/>
            <person name="Gladyshev V.N."/>
        </authorList>
    </citation>
    <scope>NUCLEOTIDE SEQUENCE [LARGE SCALE GENOMIC DNA]</scope>
</reference>
<evidence type="ECO:0000313" key="10">
    <source>
        <dbReference type="EMBL" id="EHB18482.1"/>
    </source>
</evidence>
<dbReference type="GO" id="GO:0005615">
    <property type="term" value="C:extracellular space"/>
    <property type="evidence" value="ECO:0007669"/>
    <property type="project" value="TreeGrafter"/>
</dbReference>
<dbReference type="PROSITE" id="PS00250">
    <property type="entry name" value="TGF_BETA_1"/>
    <property type="match status" value="1"/>
</dbReference>
<gene>
    <name evidence="10" type="ORF">GW7_12752</name>
</gene>
<dbReference type="InterPro" id="IPR029034">
    <property type="entry name" value="Cystine-knot_cytokine"/>
</dbReference>
<sequence length="153" mass="16834">MIGHEQESVLRKTPRNGYGESIEGHGEEEEEGEEKVVAGHIAMGSLLARQKRSIGAGSYCQKTSLWVKFKDIGWDSWIIAPKEYDAYECKGGCFFPLSDDLTPTKHAIVQTLVCLKHPKKMAKPAACPPNRAPSPSSIRMTWGCPPSSTTMRG</sequence>
<dbReference type="STRING" id="10181.G5CAC1"/>
<name>G5CAC1_HETGA</name>